<name>A0A8S1DMG7_9INSE</name>
<comment type="caution">
    <text evidence="1">The sequence shown here is derived from an EMBL/GenBank/DDBJ whole genome shotgun (WGS) entry which is preliminary data.</text>
</comment>
<dbReference type="EMBL" id="CADEPI010000381">
    <property type="protein sequence ID" value="CAB3384950.1"/>
    <property type="molecule type" value="Genomic_DNA"/>
</dbReference>
<accession>A0A8S1DMG7</accession>
<evidence type="ECO:0000313" key="2">
    <source>
        <dbReference type="Proteomes" id="UP000494165"/>
    </source>
</evidence>
<dbReference type="Proteomes" id="UP000494165">
    <property type="component" value="Unassembled WGS sequence"/>
</dbReference>
<dbReference type="AlphaFoldDB" id="A0A8S1DMG7"/>
<sequence>MKDVDSITALRESHYENSNKELLSSFDEVSSIMQQIIFCPDLKMLYEDLINNTKESTSCTYWKWLMWDFFSSIY</sequence>
<evidence type="ECO:0000313" key="1">
    <source>
        <dbReference type="EMBL" id="CAB3384950.1"/>
    </source>
</evidence>
<proteinExistence type="predicted"/>
<reference evidence="1 2" key="1">
    <citation type="submission" date="2020-04" db="EMBL/GenBank/DDBJ databases">
        <authorList>
            <person name="Alioto T."/>
            <person name="Alioto T."/>
            <person name="Gomez Garrido J."/>
        </authorList>
    </citation>
    <scope>NUCLEOTIDE SEQUENCE [LARGE SCALE GENOMIC DNA]</scope>
</reference>
<organism evidence="1 2">
    <name type="scientific">Cloeon dipterum</name>
    <dbReference type="NCBI Taxonomy" id="197152"/>
    <lineage>
        <taxon>Eukaryota</taxon>
        <taxon>Metazoa</taxon>
        <taxon>Ecdysozoa</taxon>
        <taxon>Arthropoda</taxon>
        <taxon>Hexapoda</taxon>
        <taxon>Insecta</taxon>
        <taxon>Pterygota</taxon>
        <taxon>Palaeoptera</taxon>
        <taxon>Ephemeroptera</taxon>
        <taxon>Pisciforma</taxon>
        <taxon>Baetidae</taxon>
        <taxon>Cloeon</taxon>
    </lineage>
</organism>
<protein>
    <submittedName>
        <fullName evidence="1">Uncharacterized protein</fullName>
    </submittedName>
</protein>
<gene>
    <name evidence="1" type="ORF">CLODIP_2_CD14977</name>
</gene>
<keyword evidence="2" id="KW-1185">Reference proteome</keyword>